<dbReference type="RefSeq" id="XP_023629741.1">
    <property type="nucleotide sequence ID" value="XM_023773973.1"/>
</dbReference>
<sequence>MQDIAVVEVINGQLTIVSGERDHPVIVRVKVPCNLAKQRDYGVPPALFSNGTSSISREFPNTSRLELQFDFRNQTTGWEDVGAVEFGNWIRDMVKAALALDFATPCDVFVAVTDSANLYSDRGGDLVALGMDGDGGDNPAVVIMGAKGRLVHVGMTNYK</sequence>
<evidence type="ECO:0000313" key="2">
    <source>
        <dbReference type="Proteomes" id="UP000225277"/>
    </source>
</evidence>
<dbReference type="AlphaFoldDB" id="A0A2D3UY76"/>
<organism evidence="1 2">
    <name type="scientific">Ramularia collo-cygni</name>
    <dbReference type="NCBI Taxonomy" id="112498"/>
    <lineage>
        <taxon>Eukaryota</taxon>
        <taxon>Fungi</taxon>
        <taxon>Dikarya</taxon>
        <taxon>Ascomycota</taxon>
        <taxon>Pezizomycotina</taxon>
        <taxon>Dothideomycetes</taxon>
        <taxon>Dothideomycetidae</taxon>
        <taxon>Mycosphaerellales</taxon>
        <taxon>Mycosphaerellaceae</taxon>
        <taxon>Ramularia</taxon>
    </lineage>
</organism>
<reference evidence="1 2" key="1">
    <citation type="submission" date="2016-03" db="EMBL/GenBank/DDBJ databases">
        <authorList>
            <person name="Ploux O."/>
        </authorList>
    </citation>
    <scope>NUCLEOTIDE SEQUENCE [LARGE SCALE GENOMIC DNA]</scope>
    <source>
        <strain evidence="1 2">URUG2</strain>
    </source>
</reference>
<keyword evidence="2" id="KW-1185">Reference proteome</keyword>
<protein>
    <submittedName>
        <fullName evidence="1">Uncharacterized protein</fullName>
    </submittedName>
</protein>
<gene>
    <name evidence="1" type="ORF">RCC_08727</name>
</gene>
<dbReference type="EMBL" id="FJUY01000015">
    <property type="protein sequence ID" value="CZT23017.1"/>
    <property type="molecule type" value="Genomic_DNA"/>
</dbReference>
<evidence type="ECO:0000313" key="1">
    <source>
        <dbReference type="EMBL" id="CZT23017.1"/>
    </source>
</evidence>
<name>A0A2D3UY76_9PEZI</name>
<dbReference type="GeneID" id="35603809"/>
<accession>A0A2D3UY76</accession>
<dbReference type="Proteomes" id="UP000225277">
    <property type="component" value="Unassembled WGS sequence"/>
</dbReference>
<proteinExistence type="predicted"/>